<evidence type="ECO:0000313" key="2">
    <source>
        <dbReference type="EMBL" id="SOZ74725.1"/>
    </source>
</evidence>
<dbReference type="AlphaFoldDB" id="A0A375EE23"/>
<proteinExistence type="predicted"/>
<keyword evidence="2" id="KW-0614">Plasmid</keyword>
<accession>A0A375EE23</accession>
<organism evidence="2 3">
    <name type="scientific">Cupriavidus taiwanensis</name>
    <dbReference type="NCBI Taxonomy" id="164546"/>
    <lineage>
        <taxon>Bacteria</taxon>
        <taxon>Pseudomonadati</taxon>
        <taxon>Pseudomonadota</taxon>
        <taxon>Betaproteobacteria</taxon>
        <taxon>Burkholderiales</taxon>
        <taxon>Burkholderiaceae</taxon>
        <taxon>Cupriavidus</taxon>
    </lineage>
</organism>
<feature type="region of interest" description="Disordered" evidence="1">
    <location>
        <begin position="1"/>
        <end position="22"/>
    </location>
</feature>
<name>A0A375EE23_9BURK</name>
<evidence type="ECO:0000256" key="1">
    <source>
        <dbReference type="SAM" id="MobiDB-lite"/>
    </source>
</evidence>
<sequence length="106" mass="11363">MAAPSGEHTGPNRTDRGRLGSKRHLIVDRRGVPRALTVIGCNRHDSVVLEDLVDAIPAACRGIAKNDRLGKHRWLVGRMHAWGMPGSASCVLASNAASTSMSLTLR</sequence>
<dbReference type="EMBL" id="LT976981">
    <property type="protein sequence ID" value="SOZ74725.1"/>
    <property type="molecule type" value="Genomic_DNA"/>
</dbReference>
<geneLocation type="plasmid" evidence="3">
    <name>cbm2613_p</name>
</geneLocation>
<gene>
    <name evidence="2" type="ORF">CBM2613_P60106</name>
</gene>
<protein>
    <submittedName>
        <fullName evidence="2">Transposase</fullName>
    </submittedName>
</protein>
<evidence type="ECO:0000313" key="3">
    <source>
        <dbReference type="Proteomes" id="UP000256952"/>
    </source>
</evidence>
<reference evidence="3" key="1">
    <citation type="submission" date="2018-01" db="EMBL/GenBank/DDBJ databases">
        <authorList>
            <person name="Gaut B.S."/>
            <person name="Morton B.R."/>
            <person name="Clegg M.T."/>
            <person name="Duvall M.R."/>
        </authorList>
    </citation>
    <scope>NUCLEOTIDE SEQUENCE [LARGE SCALE GENOMIC DNA]</scope>
    <source>
        <plasmid evidence="3">Plasmid cbm2613_p</plasmid>
    </source>
</reference>
<dbReference type="Proteomes" id="UP000256952">
    <property type="component" value="Plasmid CBM2613_p"/>
</dbReference>